<protein>
    <recommendedName>
        <fullName evidence="3">Phosphodiesterase</fullName>
    </recommendedName>
</protein>
<reference evidence="1" key="1">
    <citation type="submission" date="2023-07" db="EMBL/GenBank/DDBJ databases">
        <title>Genome content predicts the carbon catabolic preferences of heterotrophic bacteria.</title>
        <authorList>
            <person name="Gralka M."/>
        </authorList>
    </citation>
    <scope>NUCLEOTIDE SEQUENCE</scope>
    <source>
        <strain evidence="1">6E02</strain>
    </source>
</reference>
<organism evidence="1 2">
    <name type="scientific">Vibrio splendidus</name>
    <dbReference type="NCBI Taxonomy" id="29497"/>
    <lineage>
        <taxon>Bacteria</taxon>
        <taxon>Pseudomonadati</taxon>
        <taxon>Pseudomonadota</taxon>
        <taxon>Gammaproteobacteria</taxon>
        <taxon>Vibrionales</taxon>
        <taxon>Vibrionaceae</taxon>
        <taxon>Vibrio</taxon>
    </lineage>
</organism>
<evidence type="ECO:0000313" key="1">
    <source>
        <dbReference type="EMBL" id="MDP2502840.1"/>
    </source>
</evidence>
<comment type="caution">
    <text evidence="1">The sequence shown here is derived from an EMBL/GenBank/DDBJ whole genome shotgun (WGS) entry which is preliminary data.</text>
</comment>
<dbReference type="EMBL" id="JAUYVL010000014">
    <property type="protein sequence ID" value="MDP2502840.1"/>
    <property type="molecule type" value="Genomic_DNA"/>
</dbReference>
<sequence>MEPSEQNTEIAFERALANGFGIETDLRDHDESVVVSHDMPNHSSMVFEDFLKICKRHSDGLPLALNVKADGLQQVLKHSNINNTHFYFDMSVPDMLGYIRHNMALYSRYSEVEPVPALYEQSCGIWLDNFADELLNIESLERFLRDGKQVVLVSPELHKREHTLYWQALKSYLSQNPQWSKNIGLCTDFPSKARDYFNEK</sequence>
<dbReference type="Proteomes" id="UP001177935">
    <property type="component" value="Unassembled WGS sequence"/>
</dbReference>
<dbReference type="GO" id="GO:0008081">
    <property type="term" value="F:phosphoric diester hydrolase activity"/>
    <property type="evidence" value="ECO:0007669"/>
    <property type="project" value="InterPro"/>
</dbReference>
<dbReference type="GO" id="GO:0006629">
    <property type="term" value="P:lipid metabolic process"/>
    <property type="evidence" value="ECO:0007669"/>
    <property type="project" value="InterPro"/>
</dbReference>
<dbReference type="InterPro" id="IPR017946">
    <property type="entry name" value="PLC-like_Pdiesterase_TIM-brl"/>
</dbReference>
<gene>
    <name evidence="1" type="ORF">Q8W42_19150</name>
</gene>
<evidence type="ECO:0000313" key="2">
    <source>
        <dbReference type="Proteomes" id="UP001177935"/>
    </source>
</evidence>
<dbReference type="AlphaFoldDB" id="A0AB35N1I6"/>
<dbReference type="SUPFAM" id="SSF51695">
    <property type="entry name" value="PLC-like phosphodiesterases"/>
    <property type="match status" value="1"/>
</dbReference>
<proteinExistence type="predicted"/>
<name>A0AB35N1I6_VIBSP</name>
<accession>A0AB35N1I6</accession>
<evidence type="ECO:0008006" key="3">
    <source>
        <dbReference type="Google" id="ProtNLM"/>
    </source>
</evidence>